<evidence type="ECO:0000313" key="3">
    <source>
        <dbReference type="Proteomes" id="UP000235387"/>
    </source>
</evidence>
<comment type="caution">
    <text evidence="2">The sequence shown here is derived from an EMBL/GenBank/DDBJ whole genome shotgun (WGS) entry which is preliminary data.</text>
</comment>
<gene>
    <name evidence="2" type="ORF">BCT23_17135</name>
</gene>
<dbReference type="InterPro" id="IPR014710">
    <property type="entry name" value="RmlC-like_jellyroll"/>
</dbReference>
<reference evidence="3" key="1">
    <citation type="submission" date="2016-07" db="EMBL/GenBank/DDBJ databases">
        <title>Nontailed viruses are major unrecognized killers of bacteria in the ocean.</title>
        <authorList>
            <person name="Kauffman K."/>
            <person name="Hussain F."/>
            <person name="Yang J."/>
            <person name="Arevalo P."/>
            <person name="Brown J."/>
            <person name="Cutler M."/>
            <person name="Kelly L."/>
            <person name="Polz M.F."/>
        </authorList>
    </citation>
    <scope>NUCLEOTIDE SEQUENCE [LARGE SCALE GENOMIC DNA]</scope>
    <source>
        <strain evidence="3">10N.261.45.A10</strain>
    </source>
</reference>
<dbReference type="SMART" id="SM00100">
    <property type="entry name" value="cNMP"/>
    <property type="match status" value="1"/>
</dbReference>
<organism evidence="2 3">
    <name type="scientific">Enterovibrio norvegicus</name>
    <dbReference type="NCBI Taxonomy" id="188144"/>
    <lineage>
        <taxon>Bacteria</taxon>
        <taxon>Pseudomonadati</taxon>
        <taxon>Pseudomonadota</taxon>
        <taxon>Gammaproteobacteria</taxon>
        <taxon>Vibrionales</taxon>
        <taxon>Vibrionaceae</taxon>
        <taxon>Enterovibrio</taxon>
    </lineage>
</organism>
<dbReference type="Pfam" id="PF00027">
    <property type="entry name" value="cNMP_binding"/>
    <property type="match status" value="1"/>
</dbReference>
<dbReference type="PROSITE" id="PS50042">
    <property type="entry name" value="CNMP_BINDING_3"/>
    <property type="match status" value="1"/>
</dbReference>
<dbReference type="RefSeq" id="WP_102391020.1">
    <property type="nucleotide sequence ID" value="NZ_MDAL01000021.1"/>
</dbReference>
<feature type="domain" description="Cyclic nucleotide-binding" evidence="1">
    <location>
        <begin position="20"/>
        <end position="119"/>
    </location>
</feature>
<protein>
    <submittedName>
        <fullName evidence="2">cAMP-binding protein</fullName>
    </submittedName>
</protein>
<dbReference type="Proteomes" id="UP000235387">
    <property type="component" value="Unassembled WGS sequence"/>
</dbReference>
<dbReference type="CDD" id="cd00038">
    <property type="entry name" value="CAP_ED"/>
    <property type="match status" value="1"/>
</dbReference>
<proteinExistence type="predicted"/>
<dbReference type="Gene3D" id="2.60.120.10">
    <property type="entry name" value="Jelly Rolls"/>
    <property type="match status" value="1"/>
</dbReference>
<name>A0A2N7LAW1_9GAMM</name>
<dbReference type="SUPFAM" id="SSF51206">
    <property type="entry name" value="cAMP-binding domain-like"/>
    <property type="match status" value="1"/>
</dbReference>
<evidence type="ECO:0000313" key="2">
    <source>
        <dbReference type="EMBL" id="PMN91620.1"/>
    </source>
</evidence>
<dbReference type="EMBL" id="MDAL01000021">
    <property type="protein sequence ID" value="PMN91620.1"/>
    <property type="molecule type" value="Genomic_DNA"/>
</dbReference>
<accession>A0A2N7LAW1</accession>
<dbReference type="InterPro" id="IPR000595">
    <property type="entry name" value="cNMP-bd_dom"/>
</dbReference>
<dbReference type="AlphaFoldDB" id="A0A2N7LAW1"/>
<evidence type="ECO:0000259" key="1">
    <source>
        <dbReference type="PROSITE" id="PS50042"/>
    </source>
</evidence>
<sequence>MENTQRLSVFENGFRTRFTLSDEEWTAFIDKGTLRAFSKGDMLFHAGDIADKLRFVCSGTFCNFYLTPDGTRRNKSFLQAGDVSASLSSFVASRPTRFTCEALTEGVCFEISASCLKQLSESHSGWKDAFLAMVTALAMKKEQREADLLLLSSTELYLQFVDAQPELAASLPNYHIASYLGITEVSLSRIRAKLGMQNAYQRQ</sequence>
<dbReference type="InterPro" id="IPR018490">
    <property type="entry name" value="cNMP-bd_dom_sf"/>
</dbReference>